<keyword evidence="1 6" id="KW-0645">Protease</keyword>
<dbReference type="PANTHER" id="PTHR15910">
    <property type="entry name" value="ARCHAEMETZINCIN"/>
    <property type="match status" value="1"/>
</dbReference>
<comment type="similarity">
    <text evidence="6">Belongs to the peptidase M54 family.</text>
</comment>
<dbReference type="EMBL" id="QMRA01000050">
    <property type="protein sequence ID" value="RLE53829.1"/>
    <property type="molecule type" value="Genomic_DNA"/>
</dbReference>
<keyword evidence="5 6" id="KW-0482">Metalloprotease</keyword>
<feature type="binding site" evidence="6">
    <location>
        <position position="147"/>
    </location>
    <ligand>
        <name>Zn(2+)</name>
        <dbReference type="ChEBI" id="CHEBI:29105"/>
        <label>2</label>
    </ligand>
</feature>
<evidence type="ECO:0000313" key="8">
    <source>
        <dbReference type="Proteomes" id="UP000269499"/>
    </source>
</evidence>
<evidence type="ECO:0000256" key="4">
    <source>
        <dbReference type="ARBA" id="ARBA00022833"/>
    </source>
</evidence>
<dbReference type="InterPro" id="IPR012962">
    <property type="entry name" value="Pept_M54_archaemetzincn"/>
</dbReference>
<feature type="binding site" evidence="6">
    <location>
        <position position="171"/>
    </location>
    <ligand>
        <name>Zn(2+)</name>
        <dbReference type="ChEBI" id="CHEBI:29105"/>
        <label>2</label>
    </ligand>
</feature>
<dbReference type="CDD" id="cd11375">
    <property type="entry name" value="Peptidase_M54"/>
    <property type="match status" value="1"/>
</dbReference>
<dbReference type="PIRSF" id="PIRSF005785">
    <property type="entry name" value="Zn-prot_arch"/>
    <property type="match status" value="1"/>
</dbReference>
<proteinExistence type="inferred from homology"/>
<feature type="binding site" evidence="6">
    <location>
        <position position="152"/>
    </location>
    <ligand>
        <name>Zn(2+)</name>
        <dbReference type="ChEBI" id="CHEBI:29105"/>
        <label>2</label>
    </ligand>
</feature>
<dbReference type="Proteomes" id="UP000269499">
    <property type="component" value="Unassembled WGS sequence"/>
</dbReference>
<feature type="active site" description="Proton acceptor" evidence="6">
    <location>
        <position position="137"/>
    </location>
</feature>
<keyword evidence="4 6" id="KW-0862">Zinc</keyword>
<feature type="binding site" evidence="6">
    <location>
        <position position="136"/>
    </location>
    <ligand>
        <name>Zn(2+)</name>
        <dbReference type="ChEBI" id="CHEBI:29105"/>
        <label>1</label>
        <note>catalytic</note>
    </ligand>
</feature>
<sequence length="186" mass="21557">MTRKITVLIQPIGHVDKHSIKQLAEDLNSKLEFFTTTISTYEFPLPKDAYNPLRKQYYSPIILKKLCTKLLKEPFNRILGVVDVDLYVKGLNFIFGEAQLKGKCAIISLYRLEPEFYGETENSNLFHERALKEAVHELGHTLGLFHCPNKFCVMHFSNSIWDTDVKSYNYCSKCKVKLMKLISQMT</sequence>
<dbReference type="HAMAP" id="MF_01842">
    <property type="entry name" value="Archaemetzincin"/>
    <property type="match status" value="1"/>
</dbReference>
<comment type="function">
    <text evidence="6">Probable zinc metalloprotease whose natural substrate is unknown.</text>
</comment>
<feature type="binding site" evidence="6">
    <location>
        <position position="146"/>
    </location>
    <ligand>
        <name>Zn(2+)</name>
        <dbReference type="ChEBI" id="CHEBI:29105"/>
        <label>1</label>
        <note>catalytic</note>
    </ligand>
</feature>
<accession>A0A497F3C9</accession>
<comment type="subunit">
    <text evidence="6">Monomer.</text>
</comment>
<dbReference type="EC" id="3.4.-.-" evidence="6"/>
<feature type="binding site" evidence="6">
    <location>
        <position position="140"/>
    </location>
    <ligand>
        <name>Zn(2+)</name>
        <dbReference type="ChEBI" id="CHEBI:29105"/>
        <label>1</label>
        <note>catalytic</note>
    </ligand>
</feature>
<dbReference type="SUPFAM" id="SSF55486">
    <property type="entry name" value="Metalloproteases ('zincins'), catalytic domain"/>
    <property type="match status" value="1"/>
</dbReference>
<dbReference type="Pfam" id="PF07998">
    <property type="entry name" value="Peptidase_M54"/>
    <property type="match status" value="1"/>
</dbReference>
<feature type="binding site" evidence="6">
    <location>
        <position position="174"/>
    </location>
    <ligand>
        <name>Zn(2+)</name>
        <dbReference type="ChEBI" id="CHEBI:29105"/>
        <label>2</label>
    </ligand>
</feature>
<gene>
    <name evidence="6" type="primary">amzA</name>
    <name evidence="7" type="ORF">DRJ26_02890</name>
</gene>
<keyword evidence="2 6" id="KW-0479">Metal-binding</keyword>
<reference evidence="7 8" key="1">
    <citation type="submission" date="2018-06" db="EMBL/GenBank/DDBJ databases">
        <title>Extensive metabolic versatility and redundancy in microbially diverse, dynamic hydrothermal sediments.</title>
        <authorList>
            <person name="Dombrowski N."/>
            <person name="Teske A."/>
            <person name="Baker B.J."/>
        </authorList>
    </citation>
    <scope>NUCLEOTIDE SEQUENCE [LARGE SCALE GENOMIC DNA]</scope>
    <source>
        <strain evidence="7">B20_G2</strain>
    </source>
</reference>
<organism evidence="7 8">
    <name type="scientific">Thermoproteota archaeon</name>
    <dbReference type="NCBI Taxonomy" id="2056631"/>
    <lineage>
        <taxon>Archaea</taxon>
        <taxon>Thermoproteota</taxon>
    </lineage>
</organism>
<dbReference type="GO" id="GO:0008237">
    <property type="term" value="F:metallopeptidase activity"/>
    <property type="evidence" value="ECO:0007669"/>
    <property type="project" value="UniProtKB-UniRule"/>
</dbReference>
<name>A0A497F3C9_9CREN</name>
<evidence type="ECO:0000256" key="6">
    <source>
        <dbReference type="HAMAP-Rule" id="MF_01842"/>
    </source>
</evidence>
<dbReference type="NCBIfam" id="NF033823">
    <property type="entry name" value="archmetzin"/>
    <property type="match status" value="1"/>
</dbReference>
<dbReference type="GO" id="GO:0008270">
    <property type="term" value="F:zinc ion binding"/>
    <property type="evidence" value="ECO:0007669"/>
    <property type="project" value="UniProtKB-UniRule"/>
</dbReference>
<dbReference type="GO" id="GO:0006508">
    <property type="term" value="P:proteolysis"/>
    <property type="evidence" value="ECO:0007669"/>
    <property type="project" value="UniProtKB-UniRule"/>
</dbReference>
<keyword evidence="3 6" id="KW-0378">Hydrolase</keyword>
<evidence type="ECO:0000313" key="7">
    <source>
        <dbReference type="EMBL" id="RLE53829.1"/>
    </source>
</evidence>
<dbReference type="AlphaFoldDB" id="A0A497F3C9"/>
<comment type="caution">
    <text evidence="7">The sequence shown here is derived from an EMBL/GenBank/DDBJ whole genome shotgun (WGS) entry which is preliminary data.</text>
</comment>
<dbReference type="InterPro" id="IPR024079">
    <property type="entry name" value="MetalloPept_cat_dom_sf"/>
</dbReference>
<evidence type="ECO:0000256" key="3">
    <source>
        <dbReference type="ARBA" id="ARBA00022801"/>
    </source>
</evidence>
<evidence type="ECO:0000256" key="1">
    <source>
        <dbReference type="ARBA" id="ARBA00022670"/>
    </source>
</evidence>
<protein>
    <recommendedName>
        <fullName evidence="6">Archaemetzincin</fullName>
        <ecNumber evidence="6">3.4.-.-</ecNumber>
    </recommendedName>
</protein>
<evidence type="ECO:0000256" key="5">
    <source>
        <dbReference type="ARBA" id="ARBA00023049"/>
    </source>
</evidence>
<dbReference type="InterPro" id="IPR012091">
    <property type="entry name" value="Pept_M54_archaemetzncn_arc/bac"/>
</dbReference>
<evidence type="ECO:0000256" key="2">
    <source>
        <dbReference type="ARBA" id="ARBA00022723"/>
    </source>
</evidence>
<dbReference type="Gene3D" id="3.40.390.10">
    <property type="entry name" value="Collagenase (Catalytic Domain)"/>
    <property type="match status" value="1"/>
</dbReference>
<dbReference type="PANTHER" id="PTHR15910:SF1">
    <property type="entry name" value="ARCHAEMETZINCIN-2"/>
    <property type="match status" value="1"/>
</dbReference>
<comment type="cofactor">
    <cofactor evidence="6">
        <name>Zn(2+)</name>
        <dbReference type="ChEBI" id="CHEBI:29105"/>
    </cofactor>
    <text evidence="6">Binds 2 Zn(2+) ions per subunit. One is catalytic, whereas the other seems to have a structural role.</text>
</comment>